<protein>
    <submittedName>
        <fullName evidence="1">Uncharacterized protein</fullName>
    </submittedName>
</protein>
<sequence>MLKIIMTCTLQQIHYNTVVNIKSQFIPIRKKTAINAEVKFSQLKLFERKSDTQAKKNHSSLNPDS</sequence>
<dbReference type="AlphaFoldDB" id="A0A139WT32"/>
<keyword evidence="2" id="KW-1185">Reference proteome</keyword>
<dbReference type="EMBL" id="ANNX02000051">
    <property type="protein sequence ID" value="KYC35580.1"/>
    <property type="molecule type" value="Genomic_DNA"/>
</dbReference>
<name>A0A139WT32_9CYAN</name>
<proteinExistence type="predicted"/>
<organism evidence="1 2">
    <name type="scientific">Scytonema hofmannii PCC 7110</name>
    <dbReference type="NCBI Taxonomy" id="128403"/>
    <lineage>
        <taxon>Bacteria</taxon>
        <taxon>Bacillati</taxon>
        <taxon>Cyanobacteriota</taxon>
        <taxon>Cyanophyceae</taxon>
        <taxon>Nostocales</taxon>
        <taxon>Scytonemataceae</taxon>
        <taxon>Scytonema</taxon>
    </lineage>
</organism>
<comment type="caution">
    <text evidence="1">The sequence shown here is derived from an EMBL/GenBank/DDBJ whole genome shotgun (WGS) entry which is preliminary data.</text>
</comment>
<evidence type="ECO:0000313" key="2">
    <source>
        <dbReference type="Proteomes" id="UP000076925"/>
    </source>
</evidence>
<gene>
    <name evidence="1" type="ORF">WA1_07085</name>
</gene>
<evidence type="ECO:0000313" key="1">
    <source>
        <dbReference type="EMBL" id="KYC35580.1"/>
    </source>
</evidence>
<reference evidence="1 2" key="1">
    <citation type="journal article" date="2013" name="Genome Biol. Evol.">
        <title>Genomes of Stigonematalean cyanobacteria (subsection V) and the evolution of oxygenic photosynthesis from prokaryotes to plastids.</title>
        <authorList>
            <person name="Dagan T."/>
            <person name="Roettger M."/>
            <person name="Stucken K."/>
            <person name="Landan G."/>
            <person name="Koch R."/>
            <person name="Major P."/>
            <person name="Gould S.B."/>
            <person name="Goremykin V.V."/>
            <person name="Rippka R."/>
            <person name="Tandeau de Marsac N."/>
            <person name="Gugger M."/>
            <person name="Lockhart P.J."/>
            <person name="Allen J.F."/>
            <person name="Brune I."/>
            <person name="Maus I."/>
            <person name="Puhler A."/>
            <person name="Martin W.F."/>
        </authorList>
    </citation>
    <scope>NUCLEOTIDE SEQUENCE [LARGE SCALE GENOMIC DNA]</scope>
    <source>
        <strain evidence="1 2">PCC 7110</strain>
    </source>
</reference>
<accession>A0A139WT32</accession>
<dbReference type="Proteomes" id="UP000076925">
    <property type="component" value="Unassembled WGS sequence"/>
</dbReference>